<accession>A0ABW5CIY3</accession>
<keyword evidence="2" id="KW-1185">Reference proteome</keyword>
<evidence type="ECO:0000313" key="2">
    <source>
        <dbReference type="Proteomes" id="UP001597371"/>
    </source>
</evidence>
<dbReference type="Proteomes" id="UP001597371">
    <property type="component" value="Unassembled WGS sequence"/>
</dbReference>
<organism evidence="1 2">
    <name type="scientific">Aureimonas populi</name>
    <dbReference type="NCBI Taxonomy" id="1701758"/>
    <lineage>
        <taxon>Bacteria</taxon>
        <taxon>Pseudomonadati</taxon>
        <taxon>Pseudomonadota</taxon>
        <taxon>Alphaproteobacteria</taxon>
        <taxon>Hyphomicrobiales</taxon>
        <taxon>Aurantimonadaceae</taxon>
        <taxon>Aureimonas</taxon>
    </lineage>
</organism>
<evidence type="ECO:0000313" key="1">
    <source>
        <dbReference type="EMBL" id="MFD2237264.1"/>
    </source>
</evidence>
<dbReference type="EMBL" id="JBHUIJ010000008">
    <property type="protein sequence ID" value="MFD2237264.1"/>
    <property type="molecule type" value="Genomic_DNA"/>
</dbReference>
<name>A0ABW5CIY3_9HYPH</name>
<protein>
    <recommendedName>
        <fullName evidence="3">Carrier domain-containing protein</fullName>
    </recommendedName>
</protein>
<evidence type="ECO:0008006" key="3">
    <source>
        <dbReference type="Google" id="ProtNLM"/>
    </source>
</evidence>
<comment type="caution">
    <text evidence="1">The sequence shown here is derived from an EMBL/GenBank/DDBJ whole genome shotgun (WGS) entry which is preliminary data.</text>
</comment>
<proteinExistence type="predicted"/>
<gene>
    <name evidence="1" type="ORF">ACFSKQ_07265</name>
</gene>
<sequence length="107" mass="11206">MDEPFALPIPPALLLRRLAAELAAAATLSEEIGAGSAQDIVRAQGQDLLHQTLGELSLFLERAAVPMDALPACDLSNALAQVRLSALAARLAGRQEEAAPSGEVDFF</sequence>
<dbReference type="RefSeq" id="WP_209736889.1">
    <property type="nucleotide sequence ID" value="NZ_CP072611.1"/>
</dbReference>
<reference evidence="2" key="1">
    <citation type="journal article" date="2019" name="Int. J. Syst. Evol. Microbiol.">
        <title>The Global Catalogue of Microorganisms (GCM) 10K type strain sequencing project: providing services to taxonomists for standard genome sequencing and annotation.</title>
        <authorList>
            <consortium name="The Broad Institute Genomics Platform"/>
            <consortium name="The Broad Institute Genome Sequencing Center for Infectious Disease"/>
            <person name="Wu L."/>
            <person name="Ma J."/>
        </authorList>
    </citation>
    <scope>NUCLEOTIDE SEQUENCE [LARGE SCALE GENOMIC DNA]</scope>
    <source>
        <strain evidence="2">ZS-35-S2</strain>
    </source>
</reference>